<proteinExistence type="predicted"/>
<feature type="compositionally biased region" description="Pro residues" evidence="1">
    <location>
        <begin position="164"/>
        <end position="173"/>
    </location>
</feature>
<dbReference type="AlphaFoldDB" id="A0A1X7TA64"/>
<accession>A0A1X7TA64</accession>
<feature type="compositionally biased region" description="Low complexity" evidence="1">
    <location>
        <begin position="174"/>
        <end position="194"/>
    </location>
</feature>
<reference evidence="3" key="1">
    <citation type="submission" date="2017-05" db="UniProtKB">
        <authorList>
            <consortium name="EnsemblMetazoa"/>
        </authorList>
    </citation>
    <scope>IDENTIFICATION</scope>
</reference>
<feature type="region of interest" description="Disordered" evidence="1">
    <location>
        <begin position="82"/>
        <end position="114"/>
    </location>
</feature>
<feature type="region of interest" description="Disordered" evidence="1">
    <location>
        <begin position="153"/>
        <end position="194"/>
    </location>
</feature>
<organism evidence="3">
    <name type="scientific">Amphimedon queenslandica</name>
    <name type="common">Sponge</name>
    <dbReference type="NCBI Taxonomy" id="400682"/>
    <lineage>
        <taxon>Eukaryota</taxon>
        <taxon>Metazoa</taxon>
        <taxon>Porifera</taxon>
        <taxon>Demospongiae</taxon>
        <taxon>Heteroscleromorpha</taxon>
        <taxon>Haplosclerida</taxon>
        <taxon>Niphatidae</taxon>
        <taxon>Amphimedon</taxon>
    </lineage>
</organism>
<name>A0A1X7TA64_AMPQE</name>
<dbReference type="EnsemblMetazoa" id="Aqu2.1.11308_001">
    <property type="protein sequence ID" value="Aqu2.1.11308_001"/>
    <property type="gene ID" value="Aqu2.1.11308"/>
</dbReference>
<feature type="transmembrane region" description="Helical" evidence="2">
    <location>
        <begin position="12"/>
        <end position="31"/>
    </location>
</feature>
<evidence type="ECO:0000313" key="3">
    <source>
        <dbReference type="EnsemblMetazoa" id="Aqu2.1.11308_001"/>
    </source>
</evidence>
<keyword evidence="2" id="KW-1133">Transmembrane helix</keyword>
<sequence>MEMVIMSFSRPYIVRYVFVIPFGVAISLCPMKCKISAIQRKATNFHIPREDDGVFDEINFSEIYGPASDKIVRQYKDDALGLPTPYIPSKRPRYESKGRNYSSPRPKPSPYGYGAYGSSSRYYPPPNRGYYAPPPPPHYRSYYAPPPPPPGAGGWGHMRGRYGHPPPPPPPNPRYGAPRPYYSNRGSGGYYNRY</sequence>
<protein>
    <submittedName>
        <fullName evidence="3">Uncharacterized protein</fullName>
    </submittedName>
</protein>
<keyword evidence="2" id="KW-0472">Membrane</keyword>
<dbReference type="InParanoid" id="A0A1X7TA64"/>
<evidence type="ECO:0000256" key="2">
    <source>
        <dbReference type="SAM" id="Phobius"/>
    </source>
</evidence>
<evidence type="ECO:0000256" key="1">
    <source>
        <dbReference type="SAM" id="MobiDB-lite"/>
    </source>
</evidence>
<keyword evidence="2" id="KW-0812">Transmembrane</keyword>